<protein>
    <recommendedName>
        <fullName evidence="4">Cellulose synthase operon C C-terminal domain-containing protein</fullName>
    </recommendedName>
</protein>
<dbReference type="STRING" id="56193.YP76_07575"/>
<evidence type="ECO:0000256" key="1">
    <source>
        <dbReference type="SAM" id="SignalP"/>
    </source>
</evidence>
<dbReference type="RefSeq" id="WP_046762986.1">
    <property type="nucleotide sequence ID" value="NZ_LBIC01000003.1"/>
</dbReference>
<evidence type="ECO:0000313" key="3">
    <source>
        <dbReference type="Proteomes" id="UP000033874"/>
    </source>
</evidence>
<organism evidence="2 3">
    <name type="scientific">Sphingobium chungbukense</name>
    <dbReference type="NCBI Taxonomy" id="56193"/>
    <lineage>
        <taxon>Bacteria</taxon>
        <taxon>Pseudomonadati</taxon>
        <taxon>Pseudomonadota</taxon>
        <taxon>Alphaproteobacteria</taxon>
        <taxon>Sphingomonadales</taxon>
        <taxon>Sphingomonadaceae</taxon>
        <taxon>Sphingobium</taxon>
    </lineage>
</organism>
<evidence type="ECO:0000313" key="2">
    <source>
        <dbReference type="EMBL" id="KKW92771.1"/>
    </source>
</evidence>
<comment type="caution">
    <text evidence="2">The sequence shown here is derived from an EMBL/GenBank/DDBJ whole genome shotgun (WGS) entry which is preliminary data.</text>
</comment>
<accession>A0A0M3AV45</accession>
<sequence length="508" mass="54461">MTPLVAALLLSVPPLPFLTAALPPDTGVSALAEARTVDLQWSEDVHLQLQNDGYELVVRFDRPIADERLKAFARIAGDDLADLRWNDNSLLLRSAAGRRLEASADGRNLHVSFVPEPEFPATPVVGSAPPSPDMDLELAIARAQADAAAGYPDLARRRLAPLAAAHPDDKRIQRLLADMEIAEGALALGAGRYRNLAADDPFARQTLAESGGNVAAALTLRGGKVFWQAEGGLNGMIPINPQISAGAGLRWFRSEADTVYGPTGILGNRTSRSTIGDLFATINLGPVSRLEFQGSAQLDEKVAGAGLRLFAGPPERQGRLVLAYHLPDLATPEQSTFGGHISRAGLGGTIRLTPELVVQADGAWNGYGLRGTGARTRSFTAAGGFDYLLRRGKPSLAFSYRLDAEYVDRTDTRPNGLAYIPLSDRENHSFQLVSGMSWTRWQLTGAAGWTFDRKGKTNGPTANISATGRLSDGWRLQASGGVSSISRPGISGRQLYLRVALTRYLGRH</sequence>
<gene>
    <name evidence="2" type="ORF">YP76_07575</name>
</gene>
<feature type="signal peptide" evidence="1">
    <location>
        <begin position="1"/>
        <end position="20"/>
    </location>
</feature>
<dbReference type="EMBL" id="LBIC01000003">
    <property type="protein sequence ID" value="KKW92771.1"/>
    <property type="molecule type" value="Genomic_DNA"/>
</dbReference>
<proteinExistence type="predicted"/>
<feature type="chain" id="PRO_5005650797" description="Cellulose synthase operon C C-terminal domain-containing protein" evidence="1">
    <location>
        <begin position="21"/>
        <end position="508"/>
    </location>
</feature>
<dbReference type="Proteomes" id="UP000033874">
    <property type="component" value="Unassembled WGS sequence"/>
</dbReference>
<dbReference type="PATRIC" id="fig|56193.3.peg.1566"/>
<dbReference type="AlphaFoldDB" id="A0A0M3AV45"/>
<keyword evidence="3" id="KW-1185">Reference proteome</keyword>
<name>A0A0M3AV45_9SPHN</name>
<keyword evidence="1" id="KW-0732">Signal</keyword>
<evidence type="ECO:0008006" key="4">
    <source>
        <dbReference type="Google" id="ProtNLM"/>
    </source>
</evidence>
<reference evidence="2 3" key="1">
    <citation type="submission" date="2015-04" db="EMBL/GenBank/DDBJ databases">
        <title>Genome sequence of aromatic hydrocarbons-degrading Sphingobium chungbukense DJ77.</title>
        <authorList>
            <person name="Kim Y.-C."/>
            <person name="Chae J.-C."/>
        </authorList>
    </citation>
    <scope>NUCLEOTIDE SEQUENCE [LARGE SCALE GENOMIC DNA]</scope>
    <source>
        <strain evidence="2 3">DJ77</strain>
    </source>
</reference>